<evidence type="ECO:0000313" key="2">
    <source>
        <dbReference type="EMBL" id="KAK8080953.1"/>
    </source>
</evidence>
<feature type="compositionally biased region" description="Basic and acidic residues" evidence="1">
    <location>
        <begin position="67"/>
        <end position="79"/>
    </location>
</feature>
<dbReference type="GeneID" id="92046146"/>
<gene>
    <name evidence="2" type="ORF">PG997_008771</name>
</gene>
<protein>
    <submittedName>
        <fullName evidence="2">Uncharacterized protein</fullName>
    </submittedName>
</protein>
<evidence type="ECO:0000256" key="1">
    <source>
        <dbReference type="SAM" id="MobiDB-lite"/>
    </source>
</evidence>
<keyword evidence="3" id="KW-1185">Reference proteome</keyword>
<name>A0ABR1WBR8_9PEZI</name>
<dbReference type="EMBL" id="JAQQWN010000006">
    <property type="protein sequence ID" value="KAK8080953.1"/>
    <property type="molecule type" value="Genomic_DNA"/>
</dbReference>
<dbReference type="Proteomes" id="UP001433268">
    <property type="component" value="Unassembled WGS sequence"/>
</dbReference>
<evidence type="ECO:0000313" key="3">
    <source>
        <dbReference type="Proteomes" id="UP001433268"/>
    </source>
</evidence>
<dbReference type="RefSeq" id="XP_066668428.1">
    <property type="nucleotide sequence ID" value="XM_066813086.1"/>
</dbReference>
<feature type="region of interest" description="Disordered" evidence="1">
    <location>
        <begin position="1"/>
        <end position="22"/>
    </location>
</feature>
<proteinExistence type="predicted"/>
<sequence length="109" mass="12200">MFLHAFSEGKNREDRYGPTPFLKMSQPAETLSKYAKKAPRNNMHWSQQLSGFSLPGSTTTNAWPSMSDRKPCPATHSDRAAVIDPERACLSGRAGRLKVEEAGSTKWRF</sequence>
<feature type="compositionally biased region" description="Polar residues" evidence="1">
    <location>
        <begin position="46"/>
        <end position="64"/>
    </location>
</feature>
<reference evidence="2 3" key="1">
    <citation type="submission" date="2023-01" db="EMBL/GenBank/DDBJ databases">
        <title>Analysis of 21 Apiospora genomes using comparative genomics revels a genus with tremendous synthesis potential of carbohydrate active enzymes and secondary metabolites.</title>
        <authorList>
            <person name="Sorensen T."/>
        </authorList>
    </citation>
    <scope>NUCLEOTIDE SEQUENCE [LARGE SCALE GENOMIC DNA]</scope>
    <source>
        <strain evidence="2 3">CBS 114990</strain>
    </source>
</reference>
<feature type="compositionally biased region" description="Basic and acidic residues" evidence="1">
    <location>
        <begin position="7"/>
        <end position="16"/>
    </location>
</feature>
<accession>A0ABR1WBR8</accession>
<comment type="caution">
    <text evidence="2">The sequence shown here is derived from an EMBL/GenBank/DDBJ whole genome shotgun (WGS) entry which is preliminary data.</text>
</comment>
<organism evidence="2 3">
    <name type="scientific">Apiospora hydei</name>
    <dbReference type="NCBI Taxonomy" id="1337664"/>
    <lineage>
        <taxon>Eukaryota</taxon>
        <taxon>Fungi</taxon>
        <taxon>Dikarya</taxon>
        <taxon>Ascomycota</taxon>
        <taxon>Pezizomycotina</taxon>
        <taxon>Sordariomycetes</taxon>
        <taxon>Xylariomycetidae</taxon>
        <taxon>Amphisphaeriales</taxon>
        <taxon>Apiosporaceae</taxon>
        <taxon>Apiospora</taxon>
    </lineage>
</organism>
<feature type="region of interest" description="Disordered" evidence="1">
    <location>
        <begin position="46"/>
        <end position="79"/>
    </location>
</feature>